<reference evidence="3" key="1">
    <citation type="journal article" date="2015" name="Genome Biol. Evol.">
        <title>Organellar Genomes of White Spruce (Picea glauca): Assembly and Annotation.</title>
        <authorList>
            <person name="Jackman S.D."/>
            <person name="Warren R.L."/>
            <person name="Gibb E.A."/>
            <person name="Vandervalk B.P."/>
            <person name="Mohamadi H."/>
            <person name="Chu J."/>
            <person name="Raymond A."/>
            <person name="Pleasance S."/>
            <person name="Coope R."/>
            <person name="Wildung M.R."/>
            <person name="Ritland C.E."/>
            <person name="Bousquet J."/>
            <person name="Jones S.J."/>
            <person name="Bohlmann J."/>
            <person name="Birol I."/>
        </authorList>
    </citation>
    <scope>NUCLEOTIDE SEQUENCE [LARGE SCALE GENOMIC DNA]</scope>
    <source>
        <tissue evidence="3">Flushing bud</tissue>
    </source>
</reference>
<geneLocation type="mitochondrion" evidence="3"/>
<gene>
    <name evidence="3" type="ORF">ABT39_MTgene71</name>
</gene>
<feature type="region of interest" description="Disordered" evidence="1">
    <location>
        <begin position="58"/>
        <end position="92"/>
    </location>
</feature>
<evidence type="ECO:0000313" key="3">
    <source>
        <dbReference type="EMBL" id="KUM50228.1"/>
    </source>
</evidence>
<evidence type="ECO:0000256" key="2">
    <source>
        <dbReference type="SAM" id="Phobius"/>
    </source>
</evidence>
<evidence type="ECO:0000256" key="1">
    <source>
        <dbReference type="SAM" id="MobiDB-lite"/>
    </source>
</evidence>
<feature type="compositionally biased region" description="Polar residues" evidence="1">
    <location>
        <begin position="74"/>
        <end position="83"/>
    </location>
</feature>
<organism evidence="3">
    <name type="scientific">Picea glauca</name>
    <name type="common">White spruce</name>
    <name type="synonym">Pinus glauca</name>
    <dbReference type="NCBI Taxonomy" id="3330"/>
    <lineage>
        <taxon>Eukaryota</taxon>
        <taxon>Viridiplantae</taxon>
        <taxon>Streptophyta</taxon>
        <taxon>Embryophyta</taxon>
        <taxon>Tracheophyta</taxon>
        <taxon>Spermatophyta</taxon>
        <taxon>Pinopsida</taxon>
        <taxon>Pinidae</taxon>
        <taxon>Conifers I</taxon>
        <taxon>Pinales</taxon>
        <taxon>Pinaceae</taxon>
        <taxon>Picea</taxon>
    </lineage>
</organism>
<keyword evidence="2" id="KW-0812">Transmembrane</keyword>
<comment type="caution">
    <text evidence="3">The sequence shown here is derived from an EMBL/GenBank/DDBJ whole genome shotgun (WGS) entry which is preliminary data.</text>
</comment>
<dbReference type="AlphaFoldDB" id="A0A124GNX9"/>
<feature type="compositionally biased region" description="Basic and acidic residues" evidence="1">
    <location>
        <begin position="58"/>
        <end position="70"/>
    </location>
</feature>
<dbReference type="EMBL" id="LKAM01000001">
    <property type="protein sequence ID" value="KUM50228.1"/>
    <property type="molecule type" value="Genomic_DNA"/>
</dbReference>
<proteinExistence type="predicted"/>
<sequence>MIHPLEPTLSLGIDLPAFRFMPVLTTYLNNYTFLPIQLASLIAGTAAYYLLLSEPLDQRRRSREPYHSPEVEDLNSQRQQSSPAARIKAGNK</sequence>
<name>A0A124GNX9_PICGL</name>
<feature type="transmembrane region" description="Helical" evidence="2">
    <location>
        <begin position="31"/>
        <end position="52"/>
    </location>
</feature>
<keyword evidence="3" id="KW-0496">Mitochondrion</keyword>
<keyword evidence="2" id="KW-0472">Membrane</keyword>
<keyword evidence="2" id="KW-1133">Transmembrane helix</keyword>
<accession>A0A124GNX9</accession>
<protein>
    <submittedName>
        <fullName evidence="3">Uncharacterized protein</fullName>
    </submittedName>
</protein>